<accession>A0ABQ6GID2</accession>
<sequence length="129" mass="14737">MEKRNVIVICLAVLLVACLIGSKDKSFEHTIDKKLHLIVNPKDSHVKFSSSPYAYIQAEESRDDYNYIVSHGEKSLEYLLHKFAGSNDNGLQEYIMALACADILKEDPASKDWASGREWYNDWLLGDKR</sequence>
<dbReference type="Proteomes" id="UP001157114">
    <property type="component" value="Unassembled WGS sequence"/>
</dbReference>
<organism evidence="1 2">
    <name type="scientific">Paenibacillus glycanilyticus</name>
    <dbReference type="NCBI Taxonomy" id="126569"/>
    <lineage>
        <taxon>Bacteria</taxon>
        <taxon>Bacillati</taxon>
        <taxon>Bacillota</taxon>
        <taxon>Bacilli</taxon>
        <taxon>Bacillales</taxon>
        <taxon>Paenibacillaceae</taxon>
        <taxon>Paenibacillus</taxon>
    </lineage>
</organism>
<proteinExistence type="predicted"/>
<evidence type="ECO:0000313" key="2">
    <source>
        <dbReference type="Proteomes" id="UP001157114"/>
    </source>
</evidence>
<dbReference type="EMBL" id="BSSQ01000018">
    <property type="protein sequence ID" value="GLX70260.1"/>
    <property type="molecule type" value="Genomic_DNA"/>
</dbReference>
<gene>
    <name evidence="1" type="ORF">MU1_46060</name>
</gene>
<evidence type="ECO:0000313" key="1">
    <source>
        <dbReference type="EMBL" id="GLX70260.1"/>
    </source>
</evidence>
<comment type="caution">
    <text evidence="1">The sequence shown here is derived from an EMBL/GenBank/DDBJ whole genome shotgun (WGS) entry which is preliminary data.</text>
</comment>
<keyword evidence="2" id="KW-1185">Reference proteome</keyword>
<reference evidence="1 2" key="1">
    <citation type="submission" date="2023-03" db="EMBL/GenBank/DDBJ databases">
        <title>Draft genome sequence of the bacteria which degrade cell wall of Tricholomamatutake.</title>
        <authorList>
            <person name="Konishi Y."/>
            <person name="Fukuta Y."/>
            <person name="Shirasaka N."/>
        </authorList>
    </citation>
    <scope>NUCLEOTIDE SEQUENCE [LARGE SCALE GENOMIC DNA]</scope>
    <source>
        <strain evidence="2">mu1</strain>
    </source>
</reference>
<protein>
    <submittedName>
        <fullName evidence="1">Uncharacterized protein</fullName>
    </submittedName>
</protein>
<dbReference type="PROSITE" id="PS51257">
    <property type="entry name" value="PROKAR_LIPOPROTEIN"/>
    <property type="match status" value="1"/>
</dbReference>
<name>A0ABQ6GID2_9BACL</name>
<dbReference type="RefSeq" id="WP_284241023.1">
    <property type="nucleotide sequence ID" value="NZ_BSSQ01000018.1"/>
</dbReference>